<name>A0A4R1RHT0_9FLAO</name>
<protein>
    <submittedName>
        <fullName evidence="1">Uncharacterized protein</fullName>
    </submittedName>
</protein>
<reference evidence="1 2" key="1">
    <citation type="submission" date="2019-03" db="EMBL/GenBank/DDBJ databases">
        <title>Genomic Encyclopedia of Type Strains, Phase IV (KMG-IV): sequencing the most valuable type-strain genomes for metagenomic binning, comparative biology and taxonomic classification.</title>
        <authorList>
            <person name="Goeker M."/>
        </authorList>
    </citation>
    <scope>NUCLEOTIDE SEQUENCE [LARGE SCALE GENOMIC DNA]</scope>
    <source>
        <strain evidence="1 2">DSM 18792</strain>
    </source>
</reference>
<dbReference type="AlphaFoldDB" id="A0A4R1RHT0"/>
<comment type="caution">
    <text evidence="1">The sequence shown here is derived from an EMBL/GenBank/DDBJ whole genome shotgun (WGS) entry which is preliminary data.</text>
</comment>
<gene>
    <name evidence="1" type="ORF">EV196_105313</name>
</gene>
<keyword evidence="2" id="KW-1185">Reference proteome</keyword>
<dbReference type="EMBL" id="SLUP01000005">
    <property type="protein sequence ID" value="TCL65648.1"/>
    <property type="molecule type" value="Genomic_DNA"/>
</dbReference>
<dbReference type="Proteomes" id="UP000295455">
    <property type="component" value="Unassembled WGS sequence"/>
</dbReference>
<organism evidence="1 2">
    <name type="scientific">Mariniflexile fucanivorans</name>
    <dbReference type="NCBI Taxonomy" id="264023"/>
    <lineage>
        <taxon>Bacteria</taxon>
        <taxon>Pseudomonadati</taxon>
        <taxon>Bacteroidota</taxon>
        <taxon>Flavobacteriia</taxon>
        <taxon>Flavobacteriales</taxon>
        <taxon>Flavobacteriaceae</taxon>
        <taxon>Mariniflexile</taxon>
    </lineage>
</organism>
<evidence type="ECO:0000313" key="1">
    <source>
        <dbReference type="EMBL" id="TCL65648.1"/>
    </source>
</evidence>
<dbReference type="SUPFAM" id="SSF52317">
    <property type="entry name" value="Class I glutamine amidotransferase-like"/>
    <property type="match status" value="1"/>
</dbReference>
<dbReference type="InterPro" id="IPR029062">
    <property type="entry name" value="Class_I_gatase-like"/>
</dbReference>
<proteinExistence type="predicted"/>
<sequence>MLSGQEVQNVLLLSGKKTHGYGYHECNSDITILAELLKKQTEINFNPLVFLNGDWPDATQLKSANAIVIICDGDEKHILNNKVEEFNSLQKTKIGVLFLHYATVPEEKLYPYFEKWLGGFYNRFKEPKTITKFTHVKIIPNKKHAINNGVSSYKLFDEIYYEMDLDSTSKVIGKAIQINKTPLFNNEQEETRYFKDKAYLFKSNPKVVYWSYKRESGGLSVGITAGHIHWNFWNEKNIRKQLLNSVAWIATGKVPKKGLNPFEVTNALLLNNHSKLEDY</sequence>
<evidence type="ECO:0000313" key="2">
    <source>
        <dbReference type="Proteomes" id="UP000295455"/>
    </source>
</evidence>
<accession>A0A4R1RHT0</accession>
<dbReference type="Gene3D" id="3.40.50.880">
    <property type="match status" value="1"/>
</dbReference>